<comment type="similarity">
    <text evidence="1">Belongs to the peptidase C14B family.</text>
</comment>
<sequence length="386" mass="42250">MGKKAVLIGCNYPGTKAELKGCINDVKRMHSCLIDRFGFREEDITLLIDTDSDYDQPNGANIRRAISRLIGSAQPGDTLFLHYSGHGTRLPVANGEDDDTGYDECIVPCDMNLITDDDFREFVNKVPKDCRITIVSDSCHSGGLIDDAKEQIGESTKSSGHHSSTGFSISGFLKSKMEDAFDTRGIHMPHRERQDGEDVEEESEGMKNRSLPLSTLIDILKQKTGNDDIDAGKVRPALFELFGEDTSPTFKNFMKTLLSHLHGNSNGGLMSMVGGLAQEFISQKLDNDAADESLEMNKNNNLPDTGILISGCQTNQTSADATPPGKPLEAYGALSDAIQRILGETDGEISNRDLVKTARKMLSREGYSQRPGLYCCDDHVDAPFIC</sequence>
<feature type="domain" description="Peptidase C14 caspase" evidence="3">
    <location>
        <begin position="3"/>
        <end position="375"/>
    </location>
</feature>
<dbReference type="InterPro" id="IPR050452">
    <property type="entry name" value="Metacaspase"/>
</dbReference>
<dbReference type="OrthoDB" id="3223806at2759"/>
<evidence type="ECO:0000313" key="4">
    <source>
        <dbReference type="EMBL" id="KMZ58130.1"/>
    </source>
</evidence>
<dbReference type="Proteomes" id="UP000036987">
    <property type="component" value="Unassembled WGS sequence"/>
</dbReference>
<dbReference type="Pfam" id="PF00656">
    <property type="entry name" value="Peptidase_C14"/>
    <property type="match status" value="1"/>
</dbReference>
<feature type="region of interest" description="Disordered" evidence="2">
    <location>
        <begin position="186"/>
        <end position="208"/>
    </location>
</feature>
<proteinExistence type="inferred from homology"/>
<accession>A0A0K9NQA7</accession>
<feature type="compositionally biased region" description="Basic and acidic residues" evidence="2">
    <location>
        <begin position="186"/>
        <end position="196"/>
    </location>
</feature>
<dbReference type="AlphaFoldDB" id="A0A0K9NQA7"/>
<comment type="caution">
    <text evidence="4">The sequence shown here is derived from an EMBL/GenBank/DDBJ whole genome shotgun (WGS) entry which is preliminary data.</text>
</comment>
<dbReference type="Gene3D" id="3.40.50.12660">
    <property type="match status" value="2"/>
</dbReference>
<keyword evidence="5" id="KW-1185">Reference proteome</keyword>
<dbReference type="OMA" id="ECIVPGD"/>
<dbReference type="GO" id="GO:0004197">
    <property type="term" value="F:cysteine-type endopeptidase activity"/>
    <property type="evidence" value="ECO:0000318"/>
    <property type="project" value="GO_Central"/>
</dbReference>
<evidence type="ECO:0000259" key="3">
    <source>
        <dbReference type="Pfam" id="PF00656"/>
    </source>
</evidence>
<evidence type="ECO:0000313" key="5">
    <source>
        <dbReference type="Proteomes" id="UP000036987"/>
    </source>
</evidence>
<protein>
    <submittedName>
        <fullName evidence="4">Metacaspase-5</fullName>
    </submittedName>
</protein>
<dbReference type="InterPro" id="IPR011600">
    <property type="entry name" value="Pept_C14_caspase"/>
</dbReference>
<gene>
    <name evidence="4" type="ORF">ZOSMA_7G01610</name>
</gene>
<dbReference type="PANTHER" id="PTHR48104:SF30">
    <property type="entry name" value="METACASPASE-1"/>
    <property type="match status" value="1"/>
</dbReference>
<reference evidence="5" key="1">
    <citation type="journal article" date="2016" name="Nature">
        <title>The genome of the seagrass Zostera marina reveals angiosperm adaptation to the sea.</title>
        <authorList>
            <person name="Olsen J.L."/>
            <person name="Rouze P."/>
            <person name="Verhelst B."/>
            <person name="Lin Y.-C."/>
            <person name="Bayer T."/>
            <person name="Collen J."/>
            <person name="Dattolo E."/>
            <person name="De Paoli E."/>
            <person name="Dittami S."/>
            <person name="Maumus F."/>
            <person name="Michel G."/>
            <person name="Kersting A."/>
            <person name="Lauritano C."/>
            <person name="Lohaus R."/>
            <person name="Toepel M."/>
            <person name="Tonon T."/>
            <person name="Vanneste K."/>
            <person name="Amirebrahimi M."/>
            <person name="Brakel J."/>
            <person name="Bostroem C."/>
            <person name="Chovatia M."/>
            <person name="Grimwood J."/>
            <person name="Jenkins J.W."/>
            <person name="Jueterbock A."/>
            <person name="Mraz A."/>
            <person name="Stam W.T."/>
            <person name="Tice H."/>
            <person name="Bornberg-Bauer E."/>
            <person name="Green P.J."/>
            <person name="Pearson G.A."/>
            <person name="Procaccini G."/>
            <person name="Duarte C.M."/>
            <person name="Schmutz J."/>
            <person name="Reusch T.B.H."/>
            <person name="Van de Peer Y."/>
        </authorList>
    </citation>
    <scope>NUCLEOTIDE SEQUENCE [LARGE SCALE GENOMIC DNA]</scope>
    <source>
        <strain evidence="5">cv. Finnish</strain>
    </source>
</reference>
<dbReference type="GO" id="GO:0006508">
    <property type="term" value="P:proteolysis"/>
    <property type="evidence" value="ECO:0000318"/>
    <property type="project" value="GO_Central"/>
</dbReference>
<dbReference type="GO" id="GO:0005737">
    <property type="term" value="C:cytoplasm"/>
    <property type="evidence" value="ECO:0000318"/>
    <property type="project" value="GO_Central"/>
</dbReference>
<evidence type="ECO:0000256" key="2">
    <source>
        <dbReference type="SAM" id="MobiDB-lite"/>
    </source>
</evidence>
<name>A0A0K9NQA7_ZOSMR</name>
<organism evidence="4 5">
    <name type="scientific">Zostera marina</name>
    <name type="common">Eelgrass</name>
    <dbReference type="NCBI Taxonomy" id="29655"/>
    <lineage>
        <taxon>Eukaryota</taxon>
        <taxon>Viridiplantae</taxon>
        <taxon>Streptophyta</taxon>
        <taxon>Embryophyta</taxon>
        <taxon>Tracheophyta</taxon>
        <taxon>Spermatophyta</taxon>
        <taxon>Magnoliopsida</taxon>
        <taxon>Liliopsida</taxon>
        <taxon>Zosteraceae</taxon>
        <taxon>Zostera</taxon>
    </lineage>
</organism>
<dbReference type="EMBL" id="LFYR01001978">
    <property type="protein sequence ID" value="KMZ58130.1"/>
    <property type="molecule type" value="Genomic_DNA"/>
</dbReference>
<dbReference type="PANTHER" id="PTHR48104">
    <property type="entry name" value="METACASPASE-4"/>
    <property type="match status" value="1"/>
</dbReference>
<evidence type="ECO:0000256" key="1">
    <source>
        <dbReference type="ARBA" id="ARBA00009005"/>
    </source>
</evidence>